<dbReference type="OMA" id="CAGMQLK"/>
<evidence type="ECO:0000256" key="2">
    <source>
        <dbReference type="ARBA" id="ARBA00022737"/>
    </source>
</evidence>
<dbReference type="InterPro" id="IPR036047">
    <property type="entry name" value="F-box-like_dom_sf"/>
</dbReference>
<dbReference type="STRING" id="74649.A0A2P6R0I3"/>
<protein>
    <submittedName>
        <fullName evidence="4">Putative F-box domain, galactose oxidase, beta-propeller</fullName>
    </submittedName>
</protein>
<dbReference type="PANTHER" id="PTHR46344">
    <property type="entry name" value="OS02G0202900 PROTEIN"/>
    <property type="match status" value="1"/>
</dbReference>
<dbReference type="SUPFAM" id="SSF81383">
    <property type="entry name" value="F-box domain"/>
    <property type="match status" value="1"/>
</dbReference>
<reference evidence="4 5" key="1">
    <citation type="journal article" date="2018" name="Nat. Genet.">
        <title>The Rosa genome provides new insights in the design of modern roses.</title>
        <authorList>
            <person name="Bendahmane M."/>
        </authorList>
    </citation>
    <scope>NUCLEOTIDE SEQUENCE [LARGE SCALE GENOMIC DNA]</scope>
    <source>
        <strain evidence="5">cv. Old Blush</strain>
    </source>
</reference>
<dbReference type="Pfam" id="PF00646">
    <property type="entry name" value="F-box"/>
    <property type="match status" value="1"/>
</dbReference>
<dbReference type="CDD" id="cd22152">
    <property type="entry name" value="F-box_AtAFR-like"/>
    <property type="match status" value="1"/>
</dbReference>
<keyword evidence="2" id="KW-0677">Repeat</keyword>
<evidence type="ECO:0000313" key="4">
    <source>
        <dbReference type="EMBL" id="PRQ39933.1"/>
    </source>
</evidence>
<dbReference type="OrthoDB" id="45365at2759"/>
<dbReference type="AlphaFoldDB" id="A0A2P6R0I3"/>
<feature type="domain" description="F-box" evidence="3">
    <location>
        <begin position="46"/>
        <end position="94"/>
    </location>
</feature>
<dbReference type="Gramene" id="PRQ39933">
    <property type="protein sequence ID" value="PRQ39933"/>
    <property type="gene ID" value="RchiOBHm_Chr4g0430611"/>
</dbReference>
<dbReference type="EMBL" id="PDCK01000042">
    <property type="protein sequence ID" value="PRQ39933.1"/>
    <property type="molecule type" value="Genomic_DNA"/>
</dbReference>
<comment type="caution">
    <text evidence="4">The sequence shown here is derived from an EMBL/GenBank/DDBJ whole genome shotgun (WGS) entry which is preliminary data.</text>
</comment>
<proteinExistence type="predicted"/>
<gene>
    <name evidence="4" type="ORF">RchiOBHm_Chr4g0430611</name>
</gene>
<keyword evidence="5" id="KW-1185">Reference proteome</keyword>
<name>A0A2P6R0I3_ROSCH</name>
<keyword evidence="1" id="KW-0880">Kelch repeat</keyword>
<sequence length="385" mass="43186">MPDFVSGNKRFKEPNMCLTTLLKQDTPIHSKSYRNLSSEATDDFDTPILPGLPDDISKCCLALVPRSDFHSMSYVCKKWRHFIQSKEFTTIRKLAGLLQEWLYVLTTDSEGKESHWEVLDCLGHMHRILPPMPGPTRSGFGVVVLSGKLVIVGGFSVINGTAVASSEVYQYDSCINRWSKSAEMNVARYDFACAELSGLVYAVGGYSTDGNILSSAEVYNPETDTWTLIESIRRPRYGCFACGFEGKLYVMGGRSSFTIGNSKFVDVYDPKTHTWCQMKNGCVMVTTQAVLEKKLFCMEWKNQRKLSIFNPEDNSWKTVQIPLTGSTSIEFRFGILGEKLLLFSLEQEPGYRTLMYDPNAAPGSEWQTSEVELSGPCLCSVRITV</sequence>
<dbReference type="PANTHER" id="PTHR46344:SF1">
    <property type="entry name" value="OS02G0504900 PROTEIN"/>
    <property type="match status" value="1"/>
</dbReference>
<dbReference type="Proteomes" id="UP000238479">
    <property type="component" value="Chromosome 4"/>
</dbReference>
<dbReference type="InterPro" id="IPR001810">
    <property type="entry name" value="F-box_dom"/>
</dbReference>
<dbReference type="SMART" id="SM00256">
    <property type="entry name" value="FBOX"/>
    <property type="match status" value="1"/>
</dbReference>
<dbReference type="InterPro" id="IPR006652">
    <property type="entry name" value="Kelch_1"/>
</dbReference>
<accession>A0A2P6R0I3</accession>
<evidence type="ECO:0000313" key="5">
    <source>
        <dbReference type="Proteomes" id="UP000238479"/>
    </source>
</evidence>
<dbReference type="Gene3D" id="2.120.10.80">
    <property type="entry name" value="Kelch-type beta propeller"/>
    <property type="match status" value="1"/>
</dbReference>
<evidence type="ECO:0000256" key="1">
    <source>
        <dbReference type="ARBA" id="ARBA00022441"/>
    </source>
</evidence>
<dbReference type="SUPFAM" id="SSF117281">
    <property type="entry name" value="Kelch motif"/>
    <property type="match status" value="1"/>
</dbReference>
<organism evidence="4 5">
    <name type="scientific">Rosa chinensis</name>
    <name type="common">China rose</name>
    <dbReference type="NCBI Taxonomy" id="74649"/>
    <lineage>
        <taxon>Eukaryota</taxon>
        <taxon>Viridiplantae</taxon>
        <taxon>Streptophyta</taxon>
        <taxon>Embryophyta</taxon>
        <taxon>Tracheophyta</taxon>
        <taxon>Spermatophyta</taxon>
        <taxon>Magnoliopsida</taxon>
        <taxon>eudicotyledons</taxon>
        <taxon>Gunneridae</taxon>
        <taxon>Pentapetalae</taxon>
        <taxon>rosids</taxon>
        <taxon>fabids</taxon>
        <taxon>Rosales</taxon>
        <taxon>Rosaceae</taxon>
        <taxon>Rosoideae</taxon>
        <taxon>Rosoideae incertae sedis</taxon>
        <taxon>Rosa</taxon>
    </lineage>
</organism>
<dbReference type="SMART" id="SM00612">
    <property type="entry name" value="Kelch"/>
    <property type="match status" value="3"/>
</dbReference>
<dbReference type="InterPro" id="IPR015915">
    <property type="entry name" value="Kelch-typ_b-propeller"/>
</dbReference>
<evidence type="ECO:0000259" key="3">
    <source>
        <dbReference type="PROSITE" id="PS50181"/>
    </source>
</evidence>
<dbReference type="PROSITE" id="PS50181">
    <property type="entry name" value="FBOX"/>
    <property type="match status" value="1"/>
</dbReference>
<dbReference type="Pfam" id="PF01344">
    <property type="entry name" value="Kelch_1"/>
    <property type="match status" value="3"/>
</dbReference>